<dbReference type="EMBL" id="LLXH01000200">
    <property type="protein sequence ID" value="PKC70805.1"/>
    <property type="molecule type" value="Genomic_DNA"/>
</dbReference>
<dbReference type="Proteomes" id="UP000232688">
    <property type="component" value="Unassembled WGS sequence"/>
</dbReference>
<dbReference type="AlphaFoldDB" id="A0A2N0S5I4"/>
<evidence type="ECO:0000313" key="2">
    <source>
        <dbReference type="Proteomes" id="UP000232688"/>
    </source>
</evidence>
<feature type="non-terminal residue" evidence="1">
    <location>
        <position position="1"/>
    </location>
</feature>
<evidence type="ECO:0000313" key="1">
    <source>
        <dbReference type="EMBL" id="PKC70805.1"/>
    </source>
</evidence>
<reference evidence="1 2" key="1">
    <citation type="submission" date="2017-10" db="EMBL/GenBank/DDBJ databases">
        <title>Extensive intraspecific genome diversity in a model arbuscular mycorrhizal fungus.</title>
        <authorList>
            <person name="Chen E.C.H."/>
            <person name="Morin E."/>
            <person name="Baudet D."/>
            <person name="Noel J."/>
            <person name="Ndikumana S."/>
            <person name="Charron P."/>
            <person name="St-Onge C."/>
            <person name="Giorgi J."/>
            <person name="Grigoriev I.V."/>
            <person name="Roux C."/>
            <person name="Martin F.M."/>
            <person name="Corradi N."/>
        </authorList>
    </citation>
    <scope>NUCLEOTIDE SEQUENCE [LARGE SCALE GENOMIC DNA]</scope>
    <source>
        <strain evidence="1 2">A1</strain>
    </source>
</reference>
<accession>A0A2N0S5I4</accession>
<name>A0A2N0S5I4_9GLOM</name>
<dbReference type="VEuPathDB" id="FungiDB:FUN_012768"/>
<comment type="caution">
    <text evidence="1">The sequence shown here is derived from an EMBL/GenBank/DDBJ whole genome shotgun (WGS) entry which is preliminary data.</text>
</comment>
<dbReference type="VEuPathDB" id="FungiDB:RhiirA1_413861"/>
<reference evidence="1 2" key="2">
    <citation type="submission" date="2017-10" db="EMBL/GenBank/DDBJ databases">
        <title>Genome analyses suggest a sexual origin of heterokaryosis in a supposedly ancient asexual fungus.</title>
        <authorList>
            <person name="Corradi N."/>
            <person name="Sedzielewska K."/>
            <person name="Noel J."/>
            <person name="Charron P."/>
            <person name="Farinelli L."/>
            <person name="Marton T."/>
            <person name="Kruger M."/>
            <person name="Pelin A."/>
            <person name="Brachmann A."/>
            <person name="Corradi N."/>
        </authorList>
    </citation>
    <scope>NUCLEOTIDE SEQUENCE [LARGE SCALE GENOMIC DNA]</scope>
    <source>
        <strain evidence="1 2">A1</strain>
    </source>
</reference>
<gene>
    <name evidence="1" type="ORF">RhiirA1_413861</name>
</gene>
<dbReference type="VEuPathDB" id="FungiDB:RhiirFUN_014369"/>
<protein>
    <submittedName>
        <fullName evidence="1">Uncharacterized protein</fullName>
    </submittedName>
</protein>
<organism evidence="1 2">
    <name type="scientific">Rhizophagus irregularis</name>
    <dbReference type="NCBI Taxonomy" id="588596"/>
    <lineage>
        <taxon>Eukaryota</taxon>
        <taxon>Fungi</taxon>
        <taxon>Fungi incertae sedis</taxon>
        <taxon>Mucoromycota</taxon>
        <taxon>Glomeromycotina</taxon>
        <taxon>Glomeromycetes</taxon>
        <taxon>Glomerales</taxon>
        <taxon>Glomeraceae</taxon>
        <taxon>Rhizophagus</taxon>
    </lineage>
</organism>
<proteinExistence type="predicted"/>
<sequence>SALSQLKLSKIDEHFRIPYYSNDSTKQLKSLDNIPKKASFAVPMMIYQTEPSFKLDMSQLGPVFDHNIESGKLLESSDDYLNIAEEVKQEVARSHSEAKNIPVSATLIKIPNNGFILLDVGEGTLGSMSRHFGPYDQPHGDDQTSLESCISSLKCILYRICTQITILA</sequence>